<evidence type="ECO:0000313" key="1">
    <source>
        <dbReference type="EMBL" id="TLD97152.1"/>
    </source>
</evidence>
<reference evidence="1 2" key="1">
    <citation type="journal article" date="2014" name="Genome Announc.">
        <title>Draft genome sequences of eight enterohepatic helicobacter species isolated from both laboratory and wild rodents.</title>
        <authorList>
            <person name="Sheh A."/>
            <person name="Shen Z."/>
            <person name="Fox J.G."/>
        </authorList>
    </citation>
    <scope>NUCLEOTIDE SEQUENCE [LARGE SCALE GENOMIC DNA]</scope>
    <source>
        <strain evidence="1 2">ATCC 49310</strain>
    </source>
</reference>
<proteinExistence type="predicted"/>
<organism evidence="1 2">
    <name type="scientific">Helicobacter trogontum</name>
    <dbReference type="NCBI Taxonomy" id="50960"/>
    <lineage>
        <taxon>Bacteria</taxon>
        <taxon>Pseudomonadati</taxon>
        <taxon>Campylobacterota</taxon>
        <taxon>Epsilonproteobacteria</taxon>
        <taxon>Campylobacterales</taxon>
        <taxon>Helicobacteraceae</taxon>
        <taxon>Helicobacter</taxon>
    </lineage>
</organism>
<dbReference type="Proteomes" id="UP000029861">
    <property type="component" value="Unassembled WGS sequence"/>
</dbReference>
<name>A0A4V6I2R8_9HELI</name>
<dbReference type="PROSITE" id="PS51257">
    <property type="entry name" value="PROKAR_LIPOPROTEIN"/>
    <property type="match status" value="1"/>
</dbReference>
<sequence>MKYFILIFIGLITLVIFASCGLIYTTEGAPTKEQKELMEKYGGIYVFDKKIRDEIIQREKEKKEYRGKYLGEYIQVGNETHFVDFTYLNNKFPQILSNGCKYYLRGLSKQEYERTDLSPYKEKIKEYMGEEAFNKLQPNILLISFYTINENGVEKDIPIEISVSISWYKTTYGLYGDEGAGFRLTNSYSVDIAGDNIFYLENGKFIKSDEKDKEGTH</sequence>
<comment type="caution">
    <text evidence="1">The sequence shown here is derived from an EMBL/GenBank/DDBJ whole genome shotgun (WGS) entry which is preliminary data.</text>
</comment>
<evidence type="ECO:0000313" key="2">
    <source>
        <dbReference type="Proteomes" id="UP000029861"/>
    </source>
</evidence>
<accession>A0A4V6I2R8</accession>
<protein>
    <recommendedName>
        <fullName evidence="3">Lipoprotein</fullName>
    </recommendedName>
</protein>
<evidence type="ECO:0008006" key="3">
    <source>
        <dbReference type="Google" id="ProtNLM"/>
    </source>
</evidence>
<dbReference type="EMBL" id="JRPK02000022">
    <property type="protein sequence ID" value="TLD97152.1"/>
    <property type="molecule type" value="Genomic_DNA"/>
</dbReference>
<gene>
    <name evidence="1" type="ORF">LS80_006825</name>
</gene>
<dbReference type="AlphaFoldDB" id="A0A4V6I2R8"/>
<dbReference type="RefSeq" id="WP_034319432.1">
    <property type="nucleotide sequence ID" value="NZ_FZND01000007.1"/>
</dbReference>